<keyword evidence="3" id="KW-1185">Reference proteome</keyword>
<feature type="compositionally biased region" description="Polar residues" evidence="1">
    <location>
        <begin position="7"/>
        <end position="27"/>
    </location>
</feature>
<evidence type="ECO:0000313" key="2">
    <source>
        <dbReference type="EMBL" id="RPB29567.1"/>
    </source>
</evidence>
<dbReference type="EMBL" id="ML121527">
    <property type="protein sequence ID" value="RPB29567.1"/>
    <property type="molecule type" value="Genomic_DNA"/>
</dbReference>
<dbReference type="AlphaFoldDB" id="A0A3N4M3H5"/>
<feature type="compositionally biased region" description="Low complexity" evidence="1">
    <location>
        <begin position="37"/>
        <end position="61"/>
    </location>
</feature>
<sequence length="160" mass="17905">MAPPNQAPLQTSECELSPSLDQTQGVQIQPPILSMISSNRTRPTPSGSTPTPSGSTPMPSGRIGGRVRLTEEEKVKLVRLCILHQADHRHGNKKAFWVTIRDLLKDEIGKELQDPHQAMNALVAQFESLIKKEEKESGTVQQDFELKQSMFEWIAHLNEQ</sequence>
<name>A0A3N4M3H5_9PEZI</name>
<proteinExistence type="predicted"/>
<organism evidence="2 3">
    <name type="scientific">Terfezia boudieri ATCC MYA-4762</name>
    <dbReference type="NCBI Taxonomy" id="1051890"/>
    <lineage>
        <taxon>Eukaryota</taxon>
        <taxon>Fungi</taxon>
        <taxon>Dikarya</taxon>
        <taxon>Ascomycota</taxon>
        <taxon>Pezizomycotina</taxon>
        <taxon>Pezizomycetes</taxon>
        <taxon>Pezizales</taxon>
        <taxon>Pezizaceae</taxon>
        <taxon>Terfezia</taxon>
    </lineage>
</organism>
<evidence type="ECO:0008006" key="4">
    <source>
        <dbReference type="Google" id="ProtNLM"/>
    </source>
</evidence>
<dbReference type="Proteomes" id="UP000267821">
    <property type="component" value="Unassembled WGS sequence"/>
</dbReference>
<dbReference type="InParanoid" id="A0A3N4M3H5"/>
<reference evidence="2 3" key="1">
    <citation type="journal article" date="2018" name="Nat. Ecol. Evol.">
        <title>Pezizomycetes genomes reveal the molecular basis of ectomycorrhizal truffle lifestyle.</title>
        <authorList>
            <person name="Murat C."/>
            <person name="Payen T."/>
            <person name="Noel B."/>
            <person name="Kuo A."/>
            <person name="Morin E."/>
            <person name="Chen J."/>
            <person name="Kohler A."/>
            <person name="Krizsan K."/>
            <person name="Balestrini R."/>
            <person name="Da Silva C."/>
            <person name="Montanini B."/>
            <person name="Hainaut M."/>
            <person name="Levati E."/>
            <person name="Barry K.W."/>
            <person name="Belfiori B."/>
            <person name="Cichocki N."/>
            <person name="Clum A."/>
            <person name="Dockter R.B."/>
            <person name="Fauchery L."/>
            <person name="Guy J."/>
            <person name="Iotti M."/>
            <person name="Le Tacon F."/>
            <person name="Lindquist E.A."/>
            <person name="Lipzen A."/>
            <person name="Malagnac F."/>
            <person name="Mello A."/>
            <person name="Molinier V."/>
            <person name="Miyauchi S."/>
            <person name="Poulain J."/>
            <person name="Riccioni C."/>
            <person name="Rubini A."/>
            <person name="Sitrit Y."/>
            <person name="Splivallo R."/>
            <person name="Traeger S."/>
            <person name="Wang M."/>
            <person name="Zifcakova L."/>
            <person name="Wipf D."/>
            <person name="Zambonelli A."/>
            <person name="Paolocci F."/>
            <person name="Nowrousian M."/>
            <person name="Ottonello S."/>
            <person name="Baldrian P."/>
            <person name="Spatafora J.W."/>
            <person name="Henrissat B."/>
            <person name="Nagy L.G."/>
            <person name="Aury J.M."/>
            <person name="Wincker P."/>
            <person name="Grigoriev I.V."/>
            <person name="Bonfante P."/>
            <person name="Martin F.M."/>
        </authorList>
    </citation>
    <scope>NUCLEOTIDE SEQUENCE [LARGE SCALE GENOMIC DNA]</scope>
    <source>
        <strain evidence="2 3">ATCC MYA-4762</strain>
    </source>
</reference>
<dbReference type="OrthoDB" id="5431011at2759"/>
<gene>
    <name evidence="2" type="ORF">L211DRAFT_832273</name>
</gene>
<evidence type="ECO:0000313" key="3">
    <source>
        <dbReference type="Proteomes" id="UP000267821"/>
    </source>
</evidence>
<accession>A0A3N4M3H5</accession>
<feature type="region of interest" description="Disordered" evidence="1">
    <location>
        <begin position="1"/>
        <end position="67"/>
    </location>
</feature>
<protein>
    <recommendedName>
        <fullName evidence="4">Myb/SANT-like domain-containing protein</fullName>
    </recommendedName>
</protein>
<evidence type="ECO:0000256" key="1">
    <source>
        <dbReference type="SAM" id="MobiDB-lite"/>
    </source>
</evidence>